<keyword evidence="3" id="KW-0597">Phosphoprotein</keyword>
<evidence type="ECO:0000259" key="8">
    <source>
        <dbReference type="PROSITE" id="PS50113"/>
    </source>
</evidence>
<dbReference type="SMART" id="SM00086">
    <property type="entry name" value="PAC"/>
    <property type="match status" value="4"/>
</dbReference>
<dbReference type="AlphaFoldDB" id="A0A0F9RRT1"/>
<dbReference type="InterPro" id="IPR004358">
    <property type="entry name" value="Sig_transdc_His_kin-like_C"/>
</dbReference>
<dbReference type="PANTHER" id="PTHR43304">
    <property type="entry name" value="PHYTOCHROME-LIKE PROTEIN CPH1"/>
    <property type="match status" value="1"/>
</dbReference>
<dbReference type="InterPro" id="IPR000700">
    <property type="entry name" value="PAS-assoc_C"/>
</dbReference>
<evidence type="ECO:0000259" key="7">
    <source>
        <dbReference type="PROSITE" id="PS50112"/>
    </source>
</evidence>
<feature type="domain" description="PAS" evidence="7">
    <location>
        <begin position="406"/>
        <end position="458"/>
    </location>
</feature>
<dbReference type="PRINTS" id="PR00344">
    <property type="entry name" value="BCTRLSENSOR"/>
</dbReference>
<dbReference type="InterPro" id="IPR035965">
    <property type="entry name" value="PAS-like_dom_sf"/>
</dbReference>
<dbReference type="FunFam" id="3.30.565.10:FF:000006">
    <property type="entry name" value="Sensor histidine kinase WalK"/>
    <property type="match status" value="1"/>
</dbReference>
<dbReference type="PANTHER" id="PTHR43304:SF1">
    <property type="entry name" value="PAC DOMAIN-CONTAINING PROTEIN"/>
    <property type="match status" value="1"/>
</dbReference>
<evidence type="ECO:0000256" key="5">
    <source>
        <dbReference type="ARBA" id="ARBA00022777"/>
    </source>
</evidence>
<dbReference type="InterPro" id="IPR052162">
    <property type="entry name" value="Sensor_kinase/Photoreceptor"/>
</dbReference>
<comment type="catalytic activity">
    <reaction evidence="1">
        <text>ATP + protein L-histidine = ADP + protein N-phospho-L-histidine.</text>
        <dbReference type="EC" id="2.7.13.3"/>
    </reaction>
</comment>
<protein>
    <recommendedName>
        <fullName evidence="2">histidine kinase</fullName>
        <ecNumber evidence="2">2.7.13.3</ecNumber>
    </recommendedName>
</protein>
<dbReference type="Gene3D" id="3.30.450.20">
    <property type="entry name" value="PAS domain"/>
    <property type="match status" value="5"/>
</dbReference>
<proteinExistence type="predicted"/>
<dbReference type="EC" id="2.7.13.3" evidence="2"/>
<dbReference type="InterPro" id="IPR000014">
    <property type="entry name" value="PAS"/>
</dbReference>
<keyword evidence="4" id="KW-0808">Transferase</keyword>
<feature type="domain" description="Histidine kinase" evidence="6">
    <location>
        <begin position="657"/>
        <end position="879"/>
    </location>
</feature>
<evidence type="ECO:0000256" key="2">
    <source>
        <dbReference type="ARBA" id="ARBA00012438"/>
    </source>
</evidence>
<dbReference type="SMART" id="SM00387">
    <property type="entry name" value="HATPase_c"/>
    <property type="match status" value="1"/>
</dbReference>
<organism evidence="9">
    <name type="scientific">marine sediment metagenome</name>
    <dbReference type="NCBI Taxonomy" id="412755"/>
    <lineage>
        <taxon>unclassified sequences</taxon>
        <taxon>metagenomes</taxon>
        <taxon>ecological metagenomes</taxon>
    </lineage>
</organism>
<reference evidence="9" key="1">
    <citation type="journal article" date="2015" name="Nature">
        <title>Complex archaea that bridge the gap between prokaryotes and eukaryotes.</title>
        <authorList>
            <person name="Spang A."/>
            <person name="Saw J.H."/>
            <person name="Jorgensen S.L."/>
            <person name="Zaremba-Niedzwiedzka K."/>
            <person name="Martijn J."/>
            <person name="Lind A.E."/>
            <person name="van Eijk R."/>
            <person name="Schleper C."/>
            <person name="Guy L."/>
            <person name="Ettema T.J."/>
        </authorList>
    </citation>
    <scope>NUCLEOTIDE SEQUENCE</scope>
</reference>
<feature type="domain" description="PAS" evidence="7">
    <location>
        <begin position="261"/>
        <end position="312"/>
    </location>
</feature>
<dbReference type="SMART" id="SM00091">
    <property type="entry name" value="PAS"/>
    <property type="match status" value="4"/>
</dbReference>
<dbReference type="PROSITE" id="PS50113">
    <property type="entry name" value="PAC"/>
    <property type="match status" value="3"/>
</dbReference>
<dbReference type="GO" id="GO:0000155">
    <property type="term" value="F:phosphorelay sensor kinase activity"/>
    <property type="evidence" value="ECO:0007669"/>
    <property type="project" value="InterPro"/>
</dbReference>
<feature type="domain" description="PAC" evidence="8">
    <location>
        <begin position="86"/>
        <end position="137"/>
    </location>
</feature>
<dbReference type="Pfam" id="PF13426">
    <property type="entry name" value="PAS_9"/>
    <property type="match status" value="2"/>
</dbReference>
<feature type="domain" description="PAS" evidence="7">
    <location>
        <begin position="12"/>
        <end position="82"/>
    </location>
</feature>
<keyword evidence="5" id="KW-0418">Kinase</keyword>
<dbReference type="InterPro" id="IPR036097">
    <property type="entry name" value="HisK_dim/P_sf"/>
</dbReference>
<comment type="caution">
    <text evidence="9">The sequence shown here is derived from an EMBL/GenBank/DDBJ whole genome shotgun (WGS) entry which is preliminary data.</text>
</comment>
<dbReference type="InterPro" id="IPR036890">
    <property type="entry name" value="HATPase_C_sf"/>
</dbReference>
<dbReference type="SUPFAM" id="SSF55785">
    <property type="entry name" value="PYP-like sensor domain (PAS domain)"/>
    <property type="match status" value="5"/>
</dbReference>
<dbReference type="PROSITE" id="PS50109">
    <property type="entry name" value="HIS_KIN"/>
    <property type="match status" value="1"/>
</dbReference>
<evidence type="ECO:0000256" key="1">
    <source>
        <dbReference type="ARBA" id="ARBA00000085"/>
    </source>
</evidence>
<dbReference type="SUPFAM" id="SSF55874">
    <property type="entry name" value="ATPase domain of HSP90 chaperone/DNA topoisomerase II/histidine kinase"/>
    <property type="match status" value="1"/>
</dbReference>
<gene>
    <name evidence="9" type="ORF">LCGC14_0611560</name>
</gene>
<dbReference type="InterPro" id="IPR003594">
    <property type="entry name" value="HATPase_dom"/>
</dbReference>
<dbReference type="SMART" id="SM00388">
    <property type="entry name" value="HisKA"/>
    <property type="match status" value="1"/>
</dbReference>
<evidence type="ECO:0000256" key="3">
    <source>
        <dbReference type="ARBA" id="ARBA00022553"/>
    </source>
</evidence>
<dbReference type="InterPro" id="IPR005467">
    <property type="entry name" value="His_kinase_dom"/>
</dbReference>
<sequence>MIYDREGIIKEIRLKFKDLFEHSLDLIYVNDLEGNFLDANDLTLLALGYERKEIPEIKFLNILEEDELKNAFRVLKEILKTGKQSKREEYKIRAKNGNFINIETYGIPVKINGKIQAILGIGKNITDRKKAEQKLKDSEEMFRTLYKEGPIATYTWKKYDNDFILINFNNTAEKLTHGNVINFLGYKASEMYKDRGDILSELHKCFDEKTHITREMKYRFQFNNIEKFLLVNYGYVKPDLIIIQTEDITDKRVVEEKLRESEIKYRNMIDNLDIGFYQVTLDGILLTHNPAYNKILGFKLDEDLRNTKVTDLWQYPEIRNEYLKQMTRDNFVRDYICHALKKDRQKIVLELNSHLIKDSEGKPIRIDGTFLDITEKFTLERKLRESEEKFRNIAEQSLIGIAILQNGKFKYINQRFAAIAGRTEEEMKDWGSGEFINFVHPDDRKMVTEQARKKQIGDKDVITNYQFRGYKKTGELLYGEIYSKTFNYQGEYADFITIIDITDKVEAEKKFIESEKKYQFVYDNTPFSIVLIDSKGIIIDCNPTTEFVFGYLKSDLIGKQFQKLKIVHPDYITNLVILFKKFIKGEQVHRIDLEMYKKDGNLIWVNLQASIINIGNQYFIQALFTDISKRKEAEFLVNKEVLKMKELEQMRKNLISIVAHELKTPLASVCGGTELLTTVYGKNLDEEALEITSLIEKGGKRLTNLVNSLIDISRMDYDKFKLKKQPNDLCELISESTKEMKHLIERRKLTLNLNLPDPIILNIDSVRIKEVFFNLLSNAIKNTPPNGRIKITVKKKDSYVIITVADSGVGLTNDEMEIIFTRFGKIERYGEGLEYINIQGSGLGLFISKEIINLHNGNIRAESEGRNKGSSFIVKLPIT</sequence>
<accession>A0A0F9RRT1</accession>
<evidence type="ECO:0000256" key="4">
    <source>
        <dbReference type="ARBA" id="ARBA00022679"/>
    </source>
</evidence>
<dbReference type="CDD" id="cd00082">
    <property type="entry name" value="HisKA"/>
    <property type="match status" value="1"/>
</dbReference>
<feature type="domain" description="PAC" evidence="8">
    <location>
        <begin position="589"/>
        <end position="639"/>
    </location>
</feature>
<evidence type="ECO:0000259" key="6">
    <source>
        <dbReference type="PROSITE" id="PS50109"/>
    </source>
</evidence>
<dbReference type="PROSITE" id="PS50112">
    <property type="entry name" value="PAS"/>
    <property type="match status" value="4"/>
</dbReference>
<dbReference type="Gene3D" id="1.10.287.130">
    <property type="match status" value="1"/>
</dbReference>
<feature type="domain" description="PAS" evidence="7">
    <location>
        <begin position="514"/>
        <end position="586"/>
    </location>
</feature>
<evidence type="ECO:0000313" key="9">
    <source>
        <dbReference type="EMBL" id="KKN52547.1"/>
    </source>
</evidence>
<dbReference type="Pfam" id="PF00512">
    <property type="entry name" value="HisKA"/>
    <property type="match status" value="1"/>
</dbReference>
<dbReference type="Pfam" id="PF08447">
    <property type="entry name" value="PAS_3"/>
    <property type="match status" value="2"/>
</dbReference>
<dbReference type="SUPFAM" id="SSF47384">
    <property type="entry name" value="Homodimeric domain of signal transducing histidine kinase"/>
    <property type="match status" value="1"/>
</dbReference>
<name>A0A0F9RRT1_9ZZZZ</name>
<dbReference type="InterPro" id="IPR001610">
    <property type="entry name" value="PAC"/>
</dbReference>
<dbReference type="InterPro" id="IPR013655">
    <property type="entry name" value="PAS_fold_3"/>
</dbReference>
<dbReference type="Gene3D" id="3.30.565.10">
    <property type="entry name" value="Histidine kinase-like ATPase, C-terminal domain"/>
    <property type="match status" value="1"/>
</dbReference>
<dbReference type="EMBL" id="LAZR01001014">
    <property type="protein sequence ID" value="KKN52547.1"/>
    <property type="molecule type" value="Genomic_DNA"/>
</dbReference>
<dbReference type="InterPro" id="IPR003661">
    <property type="entry name" value="HisK_dim/P_dom"/>
</dbReference>
<dbReference type="Pfam" id="PF02518">
    <property type="entry name" value="HATPase_c"/>
    <property type="match status" value="1"/>
</dbReference>
<dbReference type="CDD" id="cd00130">
    <property type="entry name" value="PAS"/>
    <property type="match status" value="4"/>
</dbReference>
<feature type="domain" description="PAC" evidence="8">
    <location>
        <begin position="333"/>
        <end position="385"/>
    </location>
</feature>
<dbReference type="NCBIfam" id="TIGR00229">
    <property type="entry name" value="sensory_box"/>
    <property type="match status" value="4"/>
</dbReference>